<feature type="compositionally biased region" description="Basic and acidic residues" evidence="1">
    <location>
        <begin position="74"/>
        <end position="85"/>
    </location>
</feature>
<protein>
    <submittedName>
        <fullName evidence="2">Uncharacterized protein</fullName>
    </submittedName>
</protein>
<keyword evidence="3" id="KW-1185">Reference proteome</keyword>
<evidence type="ECO:0000256" key="1">
    <source>
        <dbReference type="SAM" id="MobiDB-lite"/>
    </source>
</evidence>
<sequence length="624" mass="66410">MSVRHSNHSQPQSLPPFAVAFSNSSLDKLSSHPASLPPIQPRPPSERPRSLPDASQSAPMVETPPISNGRKRSHPEASQRDDTSSDNRAASSTSPHLGRVKMEHDDPGDDSPSHSRQPRSHPPHPQQDPGSRSMPPSAPSPQSQPSPKKRRTTVSGPSHLVDHASSNPTTSDTNATSPPIVIGMPAMARDDLNAVEQVRSMLTVKRNQEALIEKRRGSLGAPLPSSSQPSVSPAAVKPLPTSSRGSARSPNMSVARTARSSDPPLNPAGSSPVVTAAQSQQTDFGANPPHPNSLPPPPISFAGRRAFKSPSSLKKKPADIVISPRDPRTQPVIQSAPPQQGGRFTAMALPSLPNVQQPLGGRRIPGNVPPTPTRLTLRSNLAASSSMSSLPAPPPASVPIATMLVPQTPAVLNRADSGSQRSAFLAPFEAFYDALKDANELKTWLGEQLAKSQALQTGFEAAVDAAVERRVGGLREEVVRLQRRVEELEGTRCTEGAGPALWRRKSVANGELAAFAASTDSPQLRETYTFPSNPRAEEIAPGDESDVRETDSPAPTFDVRRQSISAVRMDPPPPQQQQQIDAQNSLSVKSPPSGRGVPRRSSYQPPQQQPQKAASQPGSPMEAS</sequence>
<proteinExistence type="predicted"/>
<evidence type="ECO:0000313" key="2">
    <source>
        <dbReference type="EMBL" id="KAH8989133.1"/>
    </source>
</evidence>
<feature type="compositionally biased region" description="Polar residues" evidence="1">
    <location>
        <begin position="240"/>
        <end position="260"/>
    </location>
</feature>
<feature type="compositionally biased region" description="Polar residues" evidence="1">
    <location>
        <begin position="580"/>
        <end position="590"/>
    </location>
</feature>
<feature type="compositionally biased region" description="Polar residues" evidence="1">
    <location>
        <begin position="164"/>
        <end position="177"/>
    </location>
</feature>
<feature type="compositionally biased region" description="Low complexity" evidence="1">
    <location>
        <begin position="599"/>
        <end position="624"/>
    </location>
</feature>
<feature type="region of interest" description="Disordered" evidence="1">
    <location>
        <begin position="213"/>
        <end position="345"/>
    </location>
</feature>
<reference evidence="2" key="1">
    <citation type="submission" date="2022-01" db="EMBL/GenBank/DDBJ databases">
        <title>Comparative genomics reveals a dynamic genome evolution in the ectomycorrhizal milk-cap (Lactarius) mushrooms.</title>
        <authorList>
            <consortium name="DOE Joint Genome Institute"/>
            <person name="Lebreton A."/>
            <person name="Tang N."/>
            <person name="Kuo A."/>
            <person name="LaButti K."/>
            <person name="Drula E."/>
            <person name="Barry K."/>
            <person name="Clum A."/>
            <person name="Lipzen A."/>
            <person name="Mousain D."/>
            <person name="Ng V."/>
            <person name="Wang R."/>
            <person name="Wang X."/>
            <person name="Dai Y."/>
            <person name="Henrissat B."/>
            <person name="Grigoriev I.V."/>
            <person name="Guerin-Laguette A."/>
            <person name="Yu F."/>
            <person name="Martin F.M."/>
        </authorList>
    </citation>
    <scope>NUCLEOTIDE SEQUENCE</scope>
    <source>
        <strain evidence="2">QP</strain>
    </source>
</reference>
<feature type="compositionally biased region" description="Polar residues" evidence="1">
    <location>
        <begin position="86"/>
        <end position="95"/>
    </location>
</feature>
<gene>
    <name evidence="2" type="ORF">EDB92DRAFT_1947675</name>
</gene>
<feature type="region of interest" description="Disordered" evidence="1">
    <location>
        <begin position="1"/>
        <end position="20"/>
    </location>
</feature>
<name>A0AAD4LF13_9AGAM</name>
<feature type="compositionally biased region" description="Pro residues" evidence="1">
    <location>
        <begin position="288"/>
        <end position="299"/>
    </location>
</feature>
<feature type="region of interest" description="Disordered" evidence="1">
    <location>
        <begin position="533"/>
        <end position="624"/>
    </location>
</feature>
<feature type="compositionally biased region" description="Polar residues" evidence="1">
    <location>
        <begin position="268"/>
        <end position="284"/>
    </location>
</feature>
<accession>A0AAD4LF13</accession>
<feature type="region of interest" description="Disordered" evidence="1">
    <location>
        <begin position="25"/>
        <end position="184"/>
    </location>
</feature>
<organism evidence="2 3">
    <name type="scientific">Lactarius akahatsu</name>
    <dbReference type="NCBI Taxonomy" id="416441"/>
    <lineage>
        <taxon>Eukaryota</taxon>
        <taxon>Fungi</taxon>
        <taxon>Dikarya</taxon>
        <taxon>Basidiomycota</taxon>
        <taxon>Agaricomycotina</taxon>
        <taxon>Agaricomycetes</taxon>
        <taxon>Russulales</taxon>
        <taxon>Russulaceae</taxon>
        <taxon>Lactarius</taxon>
    </lineage>
</organism>
<dbReference type="EMBL" id="JAKELL010000039">
    <property type="protein sequence ID" value="KAH8989133.1"/>
    <property type="molecule type" value="Genomic_DNA"/>
</dbReference>
<evidence type="ECO:0000313" key="3">
    <source>
        <dbReference type="Proteomes" id="UP001201163"/>
    </source>
</evidence>
<comment type="caution">
    <text evidence="2">The sequence shown here is derived from an EMBL/GenBank/DDBJ whole genome shotgun (WGS) entry which is preliminary data.</text>
</comment>
<feature type="compositionally biased region" description="Low complexity" evidence="1">
    <location>
        <begin position="221"/>
        <end position="238"/>
    </location>
</feature>
<dbReference type="AlphaFoldDB" id="A0AAD4LF13"/>
<dbReference type="Proteomes" id="UP001201163">
    <property type="component" value="Unassembled WGS sequence"/>
</dbReference>